<evidence type="ECO:0000256" key="3">
    <source>
        <dbReference type="ARBA" id="ARBA00022679"/>
    </source>
</evidence>
<evidence type="ECO:0000256" key="4">
    <source>
        <dbReference type="ARBA" id="ARBA00022692"/>
    </source>
</evidence>
<evidence type="ECO:0000256" key="7">
    <source>
        <dbReference type="ARBA" id="ARBA00022989"/>
    </source>
</evidence>
<evidence type="ECO:0000256" key="11">
    <source>
        <dbReference type="ARBA" id="ARBA00023180"/>
    </source>
</evidence>
<keyword evidence="16" id="KW-1185">Reference proteome</keyword>
<dbReference type="EC" id="2.4.1.-" evidence="13"/>
<dbReference type="Pfam" id="PF05679">
    <property type="entry name" value="CHGN"/>
    <property type="match status" value="1"/>
</dbReference>
<gene>
    <name evidence="15" type="ORF">SKAU_G00178650</name>
</gene>
<dbReference type="EMBL" id="JAINUF010000005">
    <property type="protein sequence ID" value="KAJ8361340.1"/>
    <property type="molecule type" value="Genomic_DNA"/>
</dbReference>
<organism evidence="15 16">
    <name type="scientific">Synaphobranchus kaupii</name>
    <name type="common">Kaup's arrowtooth eel</name>
    <dbReference type="NCBI Taxonomy" id="118154"/>
    <lineage>
        <taxon>Eukaryota</taxon>
        <taxon>Metazoa</taxon>
        <taxon>Chordata</taxon>
        <taxon>Craniata</taxon>
        <taxon>Vertebrata</taxon>
        <taxon>Euteleostomi</taxon>
        <taxon>Actinopterygii</taxon>
        <taxon>Neopterygii</taxon>
        <taxon>Teleostei</taxon>
        <taxon>Anguilliformes</taxon>
        <taxon>Synaphobranchidae</taxon>
        <taxon>Synaphobranchus</taxon>
    </lineage>
</organism>
<accession>A0A9Q1FME5</accession>
<dbReference type="FunFam" id="3.90.550.10:FF:000059">
    <property type="entry name" value="Hexosyltransferase"/>
    <property type="match status" value="1"/>
</dbReference>
<keyword evidence="8 13" id="KW-0333">Golgi apparatus</keyword>
<name>A0A9Q1FME5_SYNKA</name>
<dbReference type="GO" id="GO:0047237">
    <property type="term" value="F:glucuronylgalactosylproteoglycan 4-beta-N-acetylgalactosaminyltransferase activity"/>
    <property type="evidence" value="ECO:0007669"/>
    <property type="project" value="UniProtKB-EC"/>
</dbReference>
<dbReference type="InterPro" id="IPR051227">
    <property type="entry name" value="CS_glycosyltransferase"/>
</dbReference>
<protein>
    <recommendedName>
        <fullName evidence="13">Hexosyltransferase</fullName>
        <ecNumber evidence="13">2.4.1.-</ecNumber>
    </recommendedName>
</protein>
<dbReference type="SUPFAM" id="SSF53448">
    <property type="entry name" value="Nucleotide-diphospho-sugar transferases"/>
    <property type="match status" value="1"/>
</dbReference>
<keyword evidence="5" id="KW-0479">Metal-binding</keyword>
<dbReference type="PANTHER" id="PTHR12369:SF20">
    <property type="entry name" value="CHONDROITIN SULFATE N-ACETYLGALACTOSAMINYLTRANSFERASE 2"/>
    <property type="match status" value="1"/>
</dbReference>
<dbReference type="PANTHER" id="PTHR12369">
    <property type="entry name" value="CHONDROITIN SYNTHASE"/>
    <property type="match status" value="1"/>
</dbReference>
<evidence type="ECO:0000256" key="1">
    <source>
        <dbReference type="ARBA" id="ARBA00004447"/>
    </source>
</evidence>
<evidence type="ECO:0000313" key="15">
    <source>
        <dbReference type="EMBL" id="KAJ8361340.1"/>
    </source>
</evidence>
<dbReference type="GO" id="GO:0050650">
    <property type="term" value="P:chondroitin sulfate proteoglycan biosynthetic process"/>
    <property type="evidence" value="ECO:0007669"/>
    <property type="project" value="UniProtKB-ARBA"/>
</dbReference>
<comment type="similarity">
    <text evidence="2 13">Belongs to the chondroitin N-acetylgalactosaminyltransferase family.</text>
</comment>
<sequence length="551" mass="63481">MRWWRVWVGSALFAMARRGWPLHGRLRWLFLGAFLLLVFLLFTYLLECTPPADSTQALTGLGSEPYGKDYYQAVLQEQEERHLNRAASLKRQIAQLKQELQDMSEKLKALQGKRELEGHAEGREQEPADLLEYLHSQIDKAEVNGGARLPSEYALVPFESFTGTKVYQLEMGLTRHPEEKPVRKDRRDELTEVIEAGLDVINNPNEGDGQEEDGMTVQKPVYTENDFIEGLYRTERDKGTLYELFFGKEGSTDFQHVTLFRPFGPLMKVASRSVDTAGTIINIIVPLSGRTETFQQFLINFRDVCIDQDRLVHLTVVYFGQEGLAEVKASLESMFSKENFSNYTLVPVNEEFSRGRGLDIGAHAWMKDDVLMFFCDVDIYFTPEFLNTCRLNTAPNKRVFYPVVFSLYNPAIVYGNLELAPPIEQQLIHKKDAGFWRDFGFGMTCQYRSDFLNIGGFDLEVKGWGVEDVHLYRKYLRSDLIVTRTPVSGLFHLWHEKQCADELTPEQYRMCIQSKAMNEASHSHLGMLVFRHEIESHLRKQAFKTKSKTEE</sequence>
<keyword evidence="9 14" id="KW-0175">Coiled coil</keyword>
<evidence type="ECO:0000256" key="10">
    <source>
        <dbReference type="ARBA" id="ARBA00023136"/>
    </source>
</evidence>
<evidence type="ECO:0000256" key="14">
    <source>
        <dbReference type="SAM" id="Coils"/>
    </source>
</evidence>
<keyword evidence="3 13" id="KW-0808">Transferase</keyword>
<dbReference type="InterPro" id="IPR008428">
    <property type="entry name" value="Chond_GalNAc"/>
</dbReference>
<dbReference type="Proteomes" id="UP001152622">
    <property type="component" value="Chromosome 5"/>
</dbReference>
<dbReference type="InterPro" id="IPR029044">
    <property type="entry name" value="Nucleotide-diphossugar_trans"/>
</dbReference>
<feature type="transmembrane region" description="Helical" evidence="13">
    <location>
        <begin position="26"/>
        <end position="46"/>
    </location>
</feature>
<keyword evidence="6 13" id="KW-0735">Signal-anchor</keyword>
<comment type="catalytic activity">
    <reaction evidence="12">
        <text>3-O-(beta-D-GlcA-(1-&gt;3)-beta-D-Gal-(1-&gt;3)-beta-D-Gal-(1-&gt;4)-beta-D-Xyl)-L-seryl-[protein] + UDP-N-acetyl-alpha-D-galactosamine = 3-O-(beta-D-GalNAc-(1-&gt;4)-beta-D-GlcA-(1-&gt;3)-beta-D-Gal-(1-&gt;3)-beta-D-Gal-(1-&gt;4)-beta-D-Xyl)-L-seryl-[protein] + UDP + H(+)</text>
        <dbReference type="Rhea" id="RHEA:23464"/>
        <dbReference type="Rhea" id="RHEA-COMP:12573"/>
        <dbReference type="Rhea" id="RHEA-COMP:12575"/>
        <dbReference type="ChEBI" id="CHEBI:15378"/>
        <dbReference type="ChEBI" id="CHEBI:58223"/>
        <dbReference type="ChEBI" id="CHEBI:67138"/>
        <dbReference type="ChEBI" id="CHEBI:132093"/>
        <dbReference type="ChEBI" id="CHEBI:132105"/>
        <dbReference type="EC" id="2.4.1.174"/>
    </reaction>
</comment>
<proteinExistence type="inferred from homology"/>
<keyword evidence="10 13" id="KW-0472">Membrane</keyword>
<keyword evidence="7 13" id="KW-1133">Transmembrane helix</keyword>
<evidence type="ECO:0000313" key="16">
    <source>
        <dbReference type="Proteomes" id="UP001152622"/>
    </source>
</evidence>
<comment type="subcellular location">
    <subcellularLocation>
        <location evidence="1 13">Golgi apparatus</location>
        <location evidence="1 13">Golgi stack membrane</location>
        <topology evidence="1 13">Single-pass type II membrane protein</topology>
    </subcellularLocation>
</comment>
<reference evidence="15" key="1">
    <citation type="journal article" date="2023" name="Science">
        <title>Genome structures resolve the early diversification of teleost fishes.</title>
        <authorList>
            <person name="Parey E."/>
            <person name="Louis A."/>
            <person name="Montfort J."/>
            <person name="Bouchez O."/>
            <person name="Roques C."/>
            <person name="Iampietro C."/>
            <person name="Lluch J."/>
            <person name="Castinel A."/>
            <person name="Donnadieu C."/>
            <person name="Desvignes T."/>
            <person name="Floi Bucao C."/>
            <person name="Jouanno E."/>
            <person name="Wen M."/>
            <person name="Mejri S."/>
            <person name="Dirks R."/>
            <person name="Jansen H."/>
            <person name="Henkel C."/>
            <person name="Chen W.J."/>
            <person name="Zahm M."/>
            <person name="Cabau C."/>
            <person name="Klopp C."/>
            <person name="Thompson A.W."/>
            <person name="Robinson-Rechavi M."/>
            <person name="Braasch I."/>
            <person name="Lecointre G."/>
            <person name="Bobe J."/>
            <person name="Postlethwait J.H."/>
            <person name="Berthelot C."/>
            <person name="Roest Crollius H."/>
            <person name="Guiguen Y."/>
        </authorList>
    </citation>
    <scope>NUCLEOTIDE SEQUENCE</scope>
    <source>
        <strain evidence="15">WJC10195</strain>
    </source>
</reference>
<feature type="coiled-coil region" evidence="14">
    <location>
        <begin position="79"/>
        <end position="113"/>
    </location>
</feature>
<dbReference type="GO" id="GO:0047238">
    <property type="term" value="F:glucuronosyl-N-acetylgalactosaminyl-proteoglycan 4-beta-N-acetylgalactosaminyltransferase activity"/>
    <property type="evidence" value="ECO:0007669"/>
    <property type="project" value="TreeGrafter"/>
</dbReference>
<dbReference type="GO" id="GO:0032580">
    <property type="term" value="C:Golgi cisterna membrane"/>
    <property type="evidence" value="ECO:0007669"/>
    <property type="project" value="UniProtKB-SubCell"/>
</dbReference>
<dbReference type="GO" id="GO:0046872">
    <property type="term" value="F:metal ion binding"/>
    <property type="evidence" value="ECO:0007669"/>
    <property type="project" value="UniProtKB-KW"/>
</dbReference>
<evidence type="ECO:0000256" key="13">
    <source>
        <dbReference type="RuleBase" id="RU364016"/>
    </source>
</evidence>
<evidence type="ECO:0000256" key="9">
    <source>
        <dbReference type="ARBA" id="ARBA00023054"/>
    </source>
</evidence>
<evidence type="ECO:0000256" key="12">
    <source>
        <dbReference type="ARBA" id="ARBA00052383"/>
    </source>
</evidence>
<keyword evidence="11" id="KW-0325">Glycoprotein</keyword>
<evidence type="ECO:0000256" key="8">
    <source>
        <dbReference type="ARBA" id="ARBA00023034"/>
    </source>
</evidence>
<dbReference type="OrthoDB" id="431432at2759"/>
<evidence type="ECO:0000256" key="2">
    <source>
        <dbReference type="ARBA" id="ARBA00009239"/>
    </source>
</evidence>
<comment type="caution">
    <text evidence="15">The sequence shown here is derived from an EMBL/GenBank/DDBJ whole genome shotgun (WGS) entry which is preliminary data.</text>
</comment>
<evidence type="ECO:0000256" key="5">
    <source>
        <dbReference type="ARBA" id="ARBA00022723"/>
    </source>
</evidence>
<keyword evidence="4 13" id="KW-0812">Transmembrane</keyword>
<dbReference type="AlphaFoldDB" id="A0A9Q1FME5"/>
<evidence type="ECO:0000256" key="6">
    <source>
        <dbReference type="ARBA" id="ARBA00022968"/>
    </source>
</evidence>
<dbReference type="Gene3D" id="3.90.550.10">
    <property type="entry name" value="Spore Coat Polysaccharide Biosynthesis Protein SpsA, Chain A"/>
    <property type="match status" value="1"/>
</dbReference>